<reference evidence="2 3" key="1">
    <citation type="submission" date="2019-02" db="EMBL/GenBank/DDBJ databases">
        <title>Deep-cultivation of Planctomycetes and their phenomic and genomic characterization uncovers novel biology.</title>
        <authorList>
            <person name="Wiegand S."/>
            <person name="Jogler M."/>
            <person name="Boedeker C."/>
            <person name="Pinto D."/>
            <person name="Vollmers J."/>
            <person name="Rivas-Marin E."/>
            <person name="Kohn T."/>
            <person name="Peeters S.H."/>
            <person name="Heuer A."/>
            <person name="Rast P."/>
            <person name="Oberbeckmann S."/>
            <person name="Bunk B."/>
            <person name="Jeske O."/>
            <person name="Meyerdierks A."/>
            <person name="Storesund J.E."/>
            <person name="Kallscheuer N."/>
            <person name="Luecker S."/>
            <person name="Lage O.M."/>
            <person name="Pohl T."/>
            <person name="Merkel B.J."/>
            <person name="Hornburger P."/>
            <person name="Mueller R.-W."/>
            <person name="Bruemmer F."/>
            <person name="Labrenz M."/>
            <person name="Spormann A.M."/>
            <person name="Op den Camp H."/>
            <person name="Overmann J."/>
            <person name="Amann R."/>
            <person name="Jetten M.S.M."/>
            <person name="Mascher T."/>
            <person name="Medema M.H."/>
            <person name="Devos D.P."/>
            <person name="Kaster A.-K."/>
            <person name="Ovreas L."/>
            <person name="Rohde M."/>
            <person name="Galperin M.Y."/>
            <person name="Jogler C."/>
        </authorList>
    </citation>
    <scope>NUCLEOTIDE SEQUENCE [LARGE SCALE GENOMIC DNA]</scope>
    <source>
        <strain evidence="2 3">Pla163</strain>
    </source>
</reference>
<protein>
    <recommendedName>
        <fullName evidence="1">DUF5655 domain-containing protein</fullName>
    </recommendedName>
</protein>
<gene>
    <name evidence="2" type="ORF">Pla163_33050</name>
</gene>
<dbReference type="OrthoDB" id="9809825at2"/>
<dbReference type="Pfam" id="PF14117">
    <property type="entry name" value="DUF4287"/>
    <property type="match status" value="1"/>
</dbReference>
<dbReference type="AlphaFoldDB" id="A0A518D3V7"/>
<sequence>MAKSPAEMAAAMKANLKEKTGKTLAQWLAVAKKSKLAKHGEIVKHLETEHGMTHGFANLVAHEHLGSAAAHTDDDDLVAAQYAGAKADLKPVFDALMAVVAKLGRDVEVAPKKAYVSLRRSKQFALIQPSTKTRVDLGLNLKGVEPQGRLEASGSWNSMCTHRVRLESAKDVDAAVKMWLKQAYAGA</sequence>
<evidence type="ECO:0000259" key="1">
    <source>
        <dbReference type="Pfam" id="PF18899"/>
    </source>
</evidence>
<name>A0A518D3V7_9BACT</name>
<keyword evidence="3" id="KW-1185">Reference proteome</keyword>
<dbReference type="RefSeq" id="WP_145190863.1">
    <property type="nucleotide sequence ID" value="NZ_CP036290.1"/>
</dbReference>
<dbReference type="Pfam" id="PF18899">
    <property type="entry name" value="DUF5655"/>
    <property type="match status" value="1"/>
</dbReference>
<evidence type="ECO:0000313" key="3">
    <source>
        <dbReference type="Proteomes" id="UP000319342"/>
    </source>
</evidence>
<accession>A0A518D3V7</accession>
<feature type="domain" description="DUF5655" evidence="1">
    <location>
        <begin position="79"/>
        <end position="184"/>
    </location>
</feature>
<dbReference type="Proteomes" id="UP000319342">
    <property type="component" value="Chromosome"/>
</dbReference>
<proteinExistence type="predicted"/>
<evidence type="ECO:0000313" key="2">
    <source>
        <dbReference type="EMBL" id="QDU86156.1"/>
    </source>
</evidence>
<dbReference type="InterPro" id="IPR025629">
    <property type="entry name" value="DUF4287"/>
</dbReference>
<dbReference type="EMBL" id="CP036290">
    <property type="protein sequence ID" value="QDU86156.1"/>
    <property type="molecule type" value="Genomic_DNA"/>
</dbReference>
<organism evidence="2 3">
    <name type="scientific">Rohdeia mirabilis</name>
    <dbReference type="NCBI Taxonomy" id="2528008"/>
    <lineage>
        <taxon>Bacteria</taxon>
        <taxon>Pseudomonadati</taxon>
        <taxon>Planctomycetota</taxon>
        <taxon>Planctomycetia</taxon>
        <taxon>Planctomycetia incertae sedis</taxon>
        <taxon>Rohdeia</taxon>
    </lineage>
</organism>
<dbReference type="InterPro" id="IPR043714">
    <property type="entry name" value="DUF5655"/>
</dbReference>